<dbReference type="GO" id="GO:0030145">
    <property type="term" value="F:manganese ion binding"/>
    <property type="evidence" value="ECO:0007669"/>
    <property type="project" value="TreeGrafter"/>
</dbReference>
<dbReference type="PROSITE" id="PS51409">
    <property type="entry name" value="ARGINASE_2"/>
    <property type="match status" value="1"/>
</dbReference>
<evidence type="ECO:0000256" key="4">
    <source>
        <dbReference type="PROSITE-ProRule" id="PRU00742"/>
    </source>
</evidence>
<dbReference type="Pfam" id="PF00491">
    <property type="entry name" value="Arginase"/>
    <property type="match status" value="1"/>
</dbReference>
<reference evidence="5 8" key="2">
    <citation type="submission" date="2020-07" db="EMBL/GenBank/DDBJ databases">
        <title>Sequencing the genomes of 1000 actinobacteria strains.</title>
        <authorList>
            <person name="Klenk H.-P."/>
        </authorList>
    </citation>
    <scope>NUCLEOTIDE SEQUENCE [LARGE SCALE GENOMIC DNA]</scope>
    <source>
        <strain evidence="5 8">DSM 23870</strain>
    </source>
</reference>
<evidence type="ECO:0000313" key="7">
    <source>
        <dbReference type="Proteomes" id="UP000292686"/>
    </source>
</evidence>
<dbReference type="InterPro" id="IPR006035">
    <property type="entry name" value="Ureohydrolase"/>
</dbReference>
<dbReference type="Proteomes" id="UP000581087">
    <property type="component" value="Unassembled WGS sequence"/>
</dbReference>
<comment type="similarity">
    <text evidence="4">Belongs to the arginase family.</text>
</comment>
<dbReference type="PANTHER" id="PTHR43782">
    <property type="entry name" value="ARGINASE"/>
    <property type="match status" value="1"/>
</dbReference>
<evidence type="ECO:0000256" key="1">
    <source>
        <dbReference type="ARBA" id="ARBA00022723"/>
    </source>
</evidence>
<proteinExistence type="inferred from homology"/>
<dbReference type="GO" id="GO:0005829">
    <property type="term" value="C:cytosol"/>
    <property type="evidence" value="ECO:0007669"/>
    <property type="project" value="TreeGrafter"/>
</dbReference>
<dbReference type="CDD" id="cd09999">
    <property type="entry name" value="Arginase-like_1"/>
    <property type="match status" value="1"/>
</dbReference>
<dbReference type="Gene3D" id="3.40.800.10">
    <property type="entry name" value="Ureohydrolase domain"/>
    <property type="match status" value="1"/>
</dbReference>
<sequence length="273" mass="27560">MASRFLVVPQWQGGTSARAMSLADGALAIRDDLPSSATTVIDVPVEAGEELGTGVKRYSALRRIGEAIALEATAAGPGVIVIGGDCGVAIPAIGVAAGRSAGLAVVWFDAHADLHSPESSPSGALGGMSLRAVLGEGADGIALTETAVAIDRVVLAGARAIDEAEQQLIDETPLTVIPRLDSAEAVLDALRAMDATDVYVHVDLDVLDPAEFAGLADPVPFGVALSTLTATISGIRAEFSVVGSSISGFSPASPEAAADDLSAILRIISALTR</sequence>
<keyword evidence="1" id="KW-0479">Metal-binding</keyword>
<accession>A0A4Q2M7G6</accession>
<evidence type="ECO:0000256" key="3">
    <source>
        <dbReference type="ARBA" id="ARBA00023211"/>
    </source>
</evidence>
<evidence type="ECO:0000313" key="6">
    <source>
        <dbReference type="EMBL" id="RXZ87257.1"/>
    </source>
</evidence>
<dbReference type="InterPro" id="IPR023696">
    <property type="entry name" value="Ureohydrolase_dom_sf"/>
</dbReference>
<dbReference type="EMBL" id="SDPM01000002">
    <property type="protein sequence ID" value="RXZ87257.1"/>
    <property type="molecule type" value="Genomic_DNA"/>
</dbReference>
<dbReference type="PANTHER" id="PTHR43782:SF3">
    <property type="entry name" value="ARGINASE"/>
    <property type="match status" value="1"/>
</dbReference>
<name>A0A4Q2M7G6_9MICO</name>
<gene>
    <name evidence="5" type="ORF">BJ972_001106</name>
    <name evidence="6" type="ORF">ESP50_04875</name>
</gene>
<dbReference type="EC" id="3.5.3.1" evidence="5"/>
<protein>
    <submittedName>
        <fullName evidence="5 6">Arginase</fullName>
        <ecNumber evidence="5">3.5.3.1</ecNumber>
    </submittedName>
</protein>
<organism evidence="6 7">
    <name type="scientific">Agromyces atrinae</name>
    <dbReference type="NCBI Taxonomy" id="592376"/>
    <lineage>
        <taxon>Bacteria</taxon>
        <taxon>Bacillati</taxon>
        <taxon>Actinomycetota</taxon>
        <taxon>Actinomycetes</taxon>
        <taxon>Micrococcales</taxon>
        <taxon>Microbacteriaceae</taxon>
        <taxon>Agromyces</taxon>
    </lineage>
</organism>
<keyword evidence="7" id="KW-1185">Reference proteome</keyword>
<reference evidence="6 7" key="1">
    <citation type="submission" date="2019-01" db="EMBL/GenBank/DDBJ databases">
        <title>Agromyces.</title>
        <authorList>
            <person name="Li J."/>
        </authorList>
    </citation>
    <scope>NUCLEOTIDE SEQUENCE [LARGE SCALE GENOMIC DNA]</scope>
    <source>
        <strain evidence="6 7">DSM 23870</strain>
    </source>
</reference>
<keyword evidence="2 5" id="KW-0378">Hydrolase</keyword>
<evidence type="ECO:0000313" key="8">
    <source>
        <dbReference type="Proteomes" id="UP000581087"/>
    </source>
</evidence>
<comment type="caution">
    <text evidence="6">The sequence shown here is derived from an EMBL/GenBank/DDBJ whole genome shotgun (WGS) entry which is preliminary data.</text>
</comment>
<dbReference type="Proteomes" id="UP000292686">
    <property type="component" value="Unassembled WGS sequence"/>
</dbReference>
<dbReference type="SUPFAM" id="SSF52768">
    <property type="entry name" value="Arginase/deacetylase"/>
    <property type="match status" value="1"/>
</dbReference>
<evidence type="ECO:0000256" key="2">
    <source>
        <dbReference type="ARBA" id="ARBA00022801"/>
    </source>
</evidence>
<evidence type="ECO:0000313" key="5">
    <source>
        <dbReference type="EMBL" id="NYD66587.1"/>
    </source>
</evidence>
<dbReference type="PRINTS" id="PR00116">
    <property type="entry name" value="ARGINASE"/>
</dbReference>
<dbReference type="OrthoDB" id="7331788at2"/>
<dbReference type="GO" id="GO:0004053">
    <property type="term" value="F:arginase activity"/>
    <property type="evidence" value="ECO:0007669"/>
    <property type="project" value="UniProtKB-EC"/>
</dbReference>
<keyword evidence="3" id="KW-0464">Manganese</keyword>
<dbReference type="RefSeq" id="WP_129172832.1">
    <property type="nucleotide sequence ID" value="NZ_JACCBI010000001.1"/>
</dbReference>
<dbReference type="EMBL" id="JACCBI010000001">
    <property type="protein sequence ID" value="NYD66587.1"/>
    <property type="molecule type" value="Genomic_DNA"/>
</dbReference>
<dbReference type="AlphaFoldDB" id="A0A4Q2M7G6"/>